<evidence type="ECO:0000256" key="1">
    <source>
        <dbReference type="SAM" id="Phobius"/>
    </source>
</evidence>
<keyword evidence="3" id="KW-1185">Reference proteome</keyword>
<dbReference type="KEGG" id="uam:UABAM_03254"/>
<dbReference type="OrthoDB" id="1776264at2"/>
<reference evidence="2 3" key="1">
    <citation type="submission" date="2019-08" db="EMBL/GenBank/DDBJ databases">
        <title>Complete genome sequence of Candidatus Uab amorphum.</title>
        <authorList>
            <person name="Shiratori T."/>
            <person name="Suzuki S."/>
            <person name="Kakizawa Y."/>
            <person name="Ishida K."/>
        </authorList>
    </citation>
    <scope>NUCLEOTIDE SEQUENCE [LARGE SCALE GENOMIC DNA]</scope>
    <source>
        <strain evidence="2 3">SRT547</strain>
    </source>
</reference>
<accession>A0A5S9IN04</accession>
<protein>
    <submittedName>
        <fullName evidence="2">Uncharacterized protein</fullName>
    </submittedName>
</protein>
<evidence type="ECO:0000313" key="2">
    <source>
        <dbReference type="EMBL" id="BBM84893.1"/>
    </source>
</evidence>
<dbReference type="InterPro" id="IPR051918">
    <property type="entry name" value="STPP_CPPED1"/>
</dbReference>
<keyword evidence="1" id="KW-1133">Transmembrane helix</keyword>
<dbReference type="RefSeq" id="WP_151969021.1">
    <property type="nucleotide sequence ID" value="NZ_AP019860.1"/>
</dbReference>
<dbReference type="PANTHER" id="PTHR43143">
    <property type="entry name" value="METALLOPHOSPHOESTERASE, CALCINEURIN SUPERFAMILY"/>
    <property type="match status" value="1"/>
</dbReference>
<evidence type="ECO:0000313" key="3">
    <source>
        <dbReference type="Proteomes" id="UP000326354"/>
    </source>
</evidence>
<keyword evidence="1" id="KW-0812">Transmembrane</keyword>
<dbReference type="AlphaFoldDB" id="A0A5S9IN04"/>
<dbReference type="PANTHER" id="PTHR43143:SF1">
    <property type="entry name" value="SERINE_THREONINE-PROTEIN PHOSPHATASE CPPED1"/>
    <property type="match status" value="1"/>
</dbReference>
<dbReference type="EMBL" id="AP019860">
    <property type="protein sequence ID" value="BBM84893.1"/>
    <property type="molecule type" value="Genomic_DNA"/>
</dbReference>
<feature type="transmembrane region" description="Helical" evidence="1">
    <location>
        <begin position="330"/>
        <end position="349"/>
    </location>
</feature>
<dbReference type="Proteomes" id="UP000326354">
    <property type="component" value="Chromosome"/>
</dbReference>
<organism evidence="2 3">
    <name type="scientific">Uabimicrobium amorphum</name>
    <dbReference type="NCBI Taxonomy" id="2596890"/>
    <lineage>
        <taxon>Bacteria</taxon>
        <taxon>Pseudomonadati</taxon>
        <taxon>Planctomycetota</taxon>
        <taxon>Candidatus Uabimicrobiia</taxon>
        <taxon>Candidatus Uabimicrobiales</taxon>
        <taxon>Candidatus Uabimicrobiaceae</taxon>
        <taxon>Candidatus Uabimicrobium</taxon>
    </lineage>
</organism>
<proteinExistence type="predicted"/>
<gene>
    <name evidence="2" type="ORF">UABAM_03254</name>
</gene>
<keyword evidence="1" id="KW-0472">Membrane</keyword>
<sequence>MFKILVLFIVFFCLQITIYSQLAIKSPINQKFLTNDNKNYNFLVLGHTYGAPENKHSVFPSSSLLANLDNINNSECAFVVSLGDTVRNSTDIQLANYKYFFAQKLKFPIFNSVGNHEMTDRKKYESYFGKTYYSFAFQKELYIFLDSELDDCKIAGKQLKFFLECLELSKTNENIKRIFIFTHKLLWAKNIPVYSSFLKHINDSRYKPDENFSSVIIPLLKKISRTKEVFWLSGDIGCSWSLPLFYDKNKSLGITFIATGLGDTVKDKAIKMHVGEEVSFSVFSLALTKEKQLPLESYNLEYWNKHFKKEKVSFRPTFISKAFRVIFNKYYWVGFFTPFIIFFATRLYILAKK</sequence>
<dbReference type="Gene3D" id="3.60.21.10">
    <property type="match status" value="1"/>
</dbReference>
<dbReference type="SUPFAM" id="SSF56300">
    <property type="entry name" value="Metallo-dependent phosphatases"/>
    <property type="match status" value="1"/>
</dbReference>
<name>A0A5S9IN04_UABAM</name>
<dbReference type="InterPro" id="IPR029052">
    <property type="entry name" value="Metallo-depent_PP-like"/>
</dbReference>